<organism evidence="2">
    <name type="scientific">Phytophthora nicotianae</name>
    <name type="common">Potato buckeye rot agent</name>
    <name type="synonym">Phytophthora parasitica</name>
    <dbReference type="NCBI Taxonomy" id="4792"/>
    <lineage>
        <taxon>Eukaryota</taxon>
        <taxon>Sar</taxon>
        <taxon>Stramenopiles</taxon>
        <taxon>Oomycota</taxon>
        <taxon>Peronosporomycetes</taxon>
        <taxon>Peronosporales</taxon>
        <taxon>Peronosporaceae</taxon>
        <taxon>Phytophthora</taxon>
    </lineage>
</organism>
<dbReference type="Proteomes" id="UP000053236">
    <property type="component" value="Unassembled WGS sequence"/>
</dbReference>
<dbReference type="AlphaFoldDB" id="W2FV35"/>
<protein>
    <submittedName>
        <fullName evidence="2">Uncharacterized protein</fullName>
    </submittedName>
</protein>
<name>W2FV35_PHYNI</name>
<feature type="region of interest" description="Disordered" evidence="1">
    <location>
        <begin position="28"/>
        <end position="54"/>
    </location>
</feature>
<accession>W2FV35</accession>
<gene>
    <name evidence="2" type="ORF">L915_18580</name>
</gene>
<dbReference type="EMBL" id="KI689022">
    <property type="protein sequence ID" value="ETK74673.1"/>
    <property type="molecule type" value="Genomic_DNA"/>
</dbReference>
<evidence type="ECO:0000256" key="1">
    <source>
        <dbReference type="SAM" id="MobiDB-lite"/>
    </source>
</evidence>
<reference evidence="2" key="1">
    <citation type="submission" date="2013-11" db="EMBL/GenBank/DDBJ databases">
        <title>The Genome Sequence of Phytophthora parasitica CJ02B3.</title>
        <authorList>
            <consortium name="The Broad Institute Genomics Platform"/>
            <person name="Russ C."/>
            <person name="Tyler B."/>
            <person name="Panabieres F."/>
            <person name="Shan W."/>
            <person name="Tripathy S."/>
            <person name="Grunwald N."/>
            <person name="Machado M."/>
            <person name="Johnson C.S."/>
            <person name="Arredondo F."/>
            <person name="Hong C."/>
            <person name="Coffey M."/>
            <person name="Young S.K."/>
            <person name="Zeng Q."/>
            <person name="Gargeya S."/>
            <person name="Fitzgerald M."/>
            <person name="Abouelleil A."/>
            <person name="Alvarado L."/>
            <person name="Chapman S.B."/>
            <person name="Gainer-Dewar J."/>
            <person name="Goldberg J."/>
            <person name="Griggs A."/>
            <person name="Gujja S."/>
            <person name="Hansen M."/>
            <person name="Howarth C."/>
            <person name="Imamovic A."/>
            <person name="Ireland A."/>
            <person name="Larimer J."/>
            <person name="McCowan C."/>
            <person name="Murphy C."/>
            <person name="Pearson M."/>
            <person name="Poon T.W."/>
            <person name="Priest M."/>
            <person name="Roberts A."/>
            <person name="Saif S."/>
            <person name="Shea T."/>
            <person name="Sykes S."/>
            <person name="Wortman J."/>
            <person name="Nusbaum C."/>
            <person name="Birren B."/>
        </authorList>
    </citation>
    <scope>NUCLEOTIDE SEQUENCE [LARGE SCALE GENOMIC DNA]</scope>
    <source>
        <strain evidence="2">CJ02B3</strain>
    </source>
</reference>
<proteinExistence type="predicted"/>
<evidence type="ECO:0000313" key="2">
    <source>
        <dbReference type="EMBL" id="ETK74673.1"/>
    </source>
</evidence>
<feature type="compositionally biased region" description="Acidic residues" evidence="1">
    <location>
        <begin position="28"/>
        <end position="38"/>
    </location>
</feature>
<sequence>MMVHWAPHDGLQNTTLCGSSTLHEAGFGEDEELMEADADDHRSRSNKRKKTNDENLEPGLCALAEGNCGIVKCAMAEGGGILRSGMQGKHKLSHNDVDRTTQFETGILTEAQHRKVVASRQPQEYGTIVLQIEEKEAQRLRAPNCCSRRLCHPGLSTVEKLRKFAQKVNIQEALPPLKTHRAHQANASVVLNTISWGQTLATRVEECGVVVTALHITTSSISKKRSSESFSTI</sequence>